<organism evidence="5 6">
    <name type="scientific">Penaeus vannamei</name>
    <name type="common">Whiteleg shrimp</name>
    <name type="synonym">Litopenaeus vannamei</name>
    <dbReference type="NCBI Taxonomy" id="6689"/>
    <lineage>
        <taxon>Eukaryota</taxon>
        <taxon>Metazoa</taxon>
        <taxon>Ecdysozoa</taxon>
        <taxon>Arthropoda</taxon>
        <taxon>Crustacea</taxon>
        <taxon>Multicrustacea</taxon>
        <taxon>Malacostraca</taxon>
        <taxon>Eumalacostraca</taxon>
        <taxon>Eucarida</taxon>
        <taxon>Decapoda</taxon>
        <taxon>Dendrobranchiata</taxon>
        <taxon>Penaeoidea</taxon>
        <taxon>Penaeidae</taxon>
        <taxon>Penaeus</taxon>
    </lineage>
</organism>
<evidence type="ECO:0000313" key="6">
    <source>
        <dbReference type="Proteomes" id="UP000283509"/>
    </source>
</evidence>
<keyword evidence="2" id="KW-1133">Transmembrane helix</keyword>
<feature type="domain" description="LolA-like" evidence="3">
    <location>
        <begin position="167"/>
        <end position="248"/>
    </location>
</feature>
<dbReference type="PANTHER" id="PTHR36902">
    <property type="entry name" value="ENRICHED IN SURFACE-LABELED PROTEOME PROTEIN 9"/>
    <property type="match status" value="1"/>
</dbReference>
<evidence type="ECO:0000256" key="2">
    <source>
        <dbReference type="SAM" id="Phobius"/>
    </source>
</evidence>
<reference evidence="5 6" key="1">
    <citation type="submission" date="2018-04" db="EMBL/GenBank/DDBJ databases">
        <authorList>
            <person name="Zhang X."/>
            <person name="Yuan J."/>
            <person name="Li F."/>
            <person name="Xiang J."/>
        </authorList>
    </citation>
    <scope>NUCLEOTIDE SEQUENCE [LARGE SCALE GENOMIC DNA]</scope>
    <source>
        <tissue evidence="5">Muscle</tissue>
    </source>
</reference>
<evidence type="ECO:0000259" key="3">
    <source>
        <dbReference type="Pfam" id="PF25898"/>
    </source>
</evidence>
<dbReference type="AlphaFoldDB" id="A0A3R7MC62"/>
<dbReference type="PANTHER" id="PTHR36902:SF1">
    <property type="entry name" value="ENRICHED IN SURFACE-LABELED PROTEOME PROTEIN 9"/>
    <property type="match status" value="1"/>
</dbReference>
<reference evidence="5 6" key="2">
    <citation type="submission" date="2019-01" db="EMBL/GenBank/DDBJ databases">
        <title>The decoding of complex shrimp genome reveals the adaptation for benthos swimmer, frequently molting mechanism and breeding impact on genome.</title>
        <authorList>
            <person name="Sun Y."/>
            <person name="Gao Y."/>
            <person name="Yu Y."/>
        </authorList>
    </citation>
    <scope>NUCLEOTIDE SEQUENCE [LARGE SCALE GENOMIC DNA]</scope>
    <source>
        <tissue evidence="5">Muscle</tissue>
    </source>
</reference>
<dbReference type="OrthoDB" id="5983572at2759"/>
<feature type="domain" description="LolA-like" evidence="3">
    <location>
        <begin position="262"/>
        <end position="441"/>
    </location>
</feature>
<accession>A0A3R7MC62</accession>
<protein>
    <submittedName>
        <fullName evidence="5">Uncharacterized protein</fullName>
    </submittedName>
</protein>
<proteinExistence type="predicted"/>
<evidence type="ECO:0000313" key="5">
    <source>
        <dbReference type="EMBL" id="ROT72634.1"/>
    </source>
</evidence>
<dbReference type="Pfam" id="PF25898">
    <property type="entry name" value="LolA_2nd_metazoa"/>
    <property type="match status" value="2"/>
</dbReference>
<comment type="caution">
    <text evidence="5">The sequence shown here is derived from an EMBL/GenBank/DDBJ whole genome shotgun (WGS) entry which is preliminary data.</text>
</comment>
<feature type="domain" description="DUF7959" evidence="4">
    <location>
        <begin position="541"/>
        <end position="639"/>
    </location>
</feature>
<evidence type="ECO:0000259" key="4">
    <source>
        <dbReference type="Pfam" id="PF25899"/>
    </source>
</evidence>
<dbReference type="Proteomes" id="UP000283509">
    <property type="component" value="Unassembled WGS sequence"/>
</dbReference>
<dbReference type="InterPro" id="IPR058265">
    <property type="entry name" value="DUF7959"/>
</dbReference>
<gene>
    <name evidence="5" type="ORF">C7M84_008995</name>
</gene>
<feature type="transmembrane region" description="Helical" evidence="2">
    <location>
        <begin position="685"/>
        <end position="707"/>
    </location>
</feature>
<dbReference type="EMBL" id="QCYY01002126">
    <property type="protein sequence ID" value="ROT72634.1"/>
    <property type="molecule type" value="Genomic_DNA"/>
</dbReference>
<feature type="region of interest" description="Disordered" evidence="1">
    <location>
        <begin position="724"/>
        <end position="745"/>
    </location>
</feature>
<dbReference type="STRING" id="6689.A0A3R7MC62"/>
<feature type="compositionally biased region" description="Polar residues" evidence="1">
    <location>
        <begin position="729"/>
        <end position="745"/>
    </location>
</feature>
<sequence>MTPGERTQVFAKMKERYKRIEPACVPPEHPGENTKPLPTAPDSFTTNVEIAFQEKKMKVIYGAESFDGVLNTGVLRYELSEGIILGRPKDVQKVIHYSIPGDEALFIIANEACEDEGEENCDPKKRCHAGKLEDVSAELRELFGFSDVNGNGGYFGAGGILQWGPQYNYEYRGPSDCRGMRCDRYETCITKPDENATVSITYFWSDKAWNVTSNGAQVPVAIEIYATGKFGHIFQREVMQRYDFYDFYRDVRPDPDELVPPVDVYCRGRKDIYAPPRAPFYFAYNAESIAGFDLPFPAGDNETTTVHFTTVLSHTQYYDWDAKVVRTKYVPWFLFGQENRYEYTTELIQDFQQGLTYEILEHLKVCNIRPTENFTSAGDITVGDDGSVSMVPPWIFADLDEPMQYNGFHWIRGVDADVWVGQKRHQITRLNETYVWYYASPFMLDESENLRAPSQGAARPPMSREPGMGVRMPPLPENFKDNPPEIVSMDSSPLRFEKYLSILAGLPHSIYNIYNYETEPPLTHTLDVSLCYNRATQMRHFIFDLPDDTLSRVNFLRDKLKYASQAALAEAGVVSPLRINRLVLEEHEGSPLRVLFSILEKPDVVGNAPGAILENDMKQAASVIDSFISQSRLVIVVHLPAIALHPEEPVYVAIVPVPGSLKEVDRDGSSNYGYETKQPYQSGDMAGLAIGMLLLGGLLGVAVNMVLQRRASGQMGLPRVNLARRSAPTPETSINLNADLTASET</sequence>
<keyword evidence="2" id="KW-0812">Transmembrane</keyword>
<dbReference type="Pfam" id="PF25899">
    <property type="entry name" value="DUF7959"/>
    <property type="match status" value="1"/>
</dbReference>
<keyword evidence="2" id="KW-0472">Membrane</keyword>
<feature type="region of interest" description="Disordered" evidence="1">
    <location>
        <begin position="23"/>
        <end position="42"/>
    </location>
</feature>
<evidence type="ECO:0000256" key="1">
    <source>
        <dbReference type="SAM" id="MobiDB-lite"/>
    </source>
</evidence>
<name>A0A3R7MC62_PENVA</name>
<dbReference type="InterPro" id="IPR058831">
    <property type="entry name" value="LolA-like_dom_2nd"/>
</dbReference>
<keyword evidence="6" id="KW-1185">Reference proteome</keyword>